<feature type="transmembrane region" description="Helical" evidence="2">
    <location>
        <begin position="106"/>
        <end position="130"/>
    </location>
</feature>
<evidence type="ECO:0000313" key="4">
    <source>
        <dbReference type="EMBL" id="CAH3161035.1"/>
    </source>
</evidence>
<evidence type="ECO:0000256" key="2">
    <source>
        <dbReference type="SAM" id="Phobius"/>
    </source>
</evidence>
<keyword evidence="3" id="KW-0732">Signal</keyword>
<reference evidence="4 5" key="1">
    <citation type="submission" date="2022-05" db="EMBL/GenBank/DDBJ databases">
        <authorList>
            <consortium name="Genoscope - CEA"/>
            <person name="William W."/>
        </authorList>
    </citation>
    <scope>NUCLEOTIDE SEQUENCE [LARGE SCALE GENOMIC DNA]</scope>
</reference>
<dbReference type="Proteomes" id="UP001159428">
    <property type="component" value="Unassembled WGS sequence"/>
</dbReference>
<feature type="chain" id="PRO_5043415198" evidence="3">
    <location>
        <begin position="25"/>
        <end position="215"/>
    </location>
</feature>
<comment type="caution">
    <text evidence="4">The sequence shown here is derived from an EMBL/GenBank/DDBJ whole genome shotgun (WGS) entry which is preliminary data.</text>
</comment>
<proteinExistence type="predicted"/>
<dbReference type="EMBL" id="CALNXJ010000078">
    <property type="protein sequence ID" value="CAH3161035.1"/>
    <property type="molecule type" value="Genomic_DNA"/>
</dbReference>
<name>A0AAU9XXL4_9CNID</name>
<feature type="region of interest" description="Disordered" evidence="1">
    <location>
        <begin position="168"/>
        <end position="215"/>
    </location>
</feature>
<accession>A0AAU9XXL4</accession>
<feature type="signal peptide" evidence="3">
    <location>
        <begin position="1"/>
        <end position="24"/>
    </location>
</feature>
<keyword evidence="2" id="KW-0812">Transmembrane</keyword>
<evidence type="ECO:0000313" key="5">
    <source>
        <dbReference type="Proteomes" id="UP001159428"/>
    </source>
</evidence>
<keyword evidence="2" id="KW-1133">Transmembrane helix</keyword>
<gene>
    <name evidence="4" type="ORF">PMEA_00032683</name>
</gene>
<protein>
    <submittedName>
        <fullName evidence="4">Uncharacterized protein</fullName>
    </submittedName>
</protein>
<organism evidence="4 5">
    <name type="scientific">Pocillopora meandrina</name>
    <dbReference type="NCBI Taxonomy" id="46732"/>
    <lineage>
        <taxon>Eukaryota</taxon>
        <taxon>Metazoa</taxon>
        <taxon>Cnidaria</taxon>
        <taxon>Anthozoa</taxon>
        <taxon>Hexacorallia</taxon>
        <taxon>Scleractinia</taxon>
        <taxon>Astrocoeniina</taxon>
        <taxon>Pocilloporidae</taxon>
        <taxon>Pocillopora</taxon>
    </lineage>
</organism>
<feature type="compositionally biased region" description="Polar residues" evidence="1">
    <location>
        <begin position="168"/>
        <end position="178"/>
    </location>
</feature>
<keyword evidence="2" id="KW-0472">Membrane</keyword>
<keyword evidence="5" id="KW-1185">Reference proteome</keyword>
<sequence length="215" mass="23292">MKRTMAFRELSCLLFVCFFALGNAIYCLESSDCSALESCCPDNVCRERCYVCSYDYQCGSNEHCCKSKCISGLPSCSCSHDDQCDIGEECCAGVCSSYCGWSSGTIAGVTIGSIVFFAIIISIVSCLCCASCPYYRYRVPGAVIVTQQPQQQHVLTQANTMMTQHVQAPPLNNYNQPPSGFRQAPPTYSLPGPNPDPPAEVRGQTVSMPPHGPAK</sequence>
<dbReference type="AlphaFoldDB" id="A0AAU9XXL4"/>
<evidence type="ECO:0000256" key="3">
    <source>
        <dbReference type="SAM" id="SignalP"/>
    </source>
</evidence>
<evidence type="ECO:0000256" key="1">
    <source>
        <dbReference type="SAM" id="MobiDB-lite"/>
    </source>
</evidence>